<reference evidence="4" key="1">
    <citation type="submission" date="2022-10" db="EMBL/GenBank/DDBJ databases">
        <title>The complete genomes of actinobacterial strains from the NBC collection.</title>
        <authorList>
            <person name="Joergensen T.S."/>
            <person name="Alvarez Arevalo M."/>
            <person name="Sterndorff E.B."/>
            <person name="Faurdal D."/>
            <person name="Vuksanovic O."/>
            <person name="Mourched A.-S."/>
            <person name="Charusanti P."/>
            <person name="Shaw S."/>
            <person name="Blin K."/>
            <person name="Weber T."/>
        </authorList>
    </citation>
    <scope>NUCLEOTIDE SEQUENCE</scope>
    <source>
        <strain evidence="4">NBC_00003</strain>
    </source>
</reference>
<dbReference type="GO" id="GO:0016491">
    <property type="term" value="F:oxidoreductase activity"/>
    <property type="evidence" value="ECO:0007669"/>
    <property type="project" value="UniProtKB-KW"/>
</dbReference>
<keyword evidence="1" id="KW-0285">Flavoprotein</keyword>
<evidence type="ECO:0000259" key="3">
    <source>
        <dbReference type="Pfam" id="PF00724"/>
    </source>
</evidence>
<sequence>MTVADAATPTDTRTARTLARPVQLNGLTVPNRIVMAPMTRQFSPGGIPSEDVVSYYARRAAAGVGLIVTEGTYVGHDSAGQSDDIPRFHGEKQLAGWKKVVDGVHAAGGTIAPQLWHIGMVREAGQPPYPDAPAVGPSGISSAGAEITGKEMTQQDLDDVIAAFAQAAADAERIGFDGIELHGAHGYLIDQFLWEGTNRRTDAYGGSAVARTKFAAEIVAAVRAEVSPDFPIIFRYSQWKQQAYDARLAETPQELGAILTPLAEAGVDVFHASTRRYWVPEFEGSDLNLAGWTKKLTGKPTISVGSVGLDGDFIRAFAGEGSSARSIDDLLDRLESDEFDLVAIGRALLQDPEWAAKVLAGRFTELKAYDPSALKSLS</sequence>
<proteinExistence type="predicted"/>
<accession>A0AAU2UWX4</accession>
<dbReference type="InterPro" id="IPR013785">
    <property type="entry name" value="Aldolase_TIM"/>
</dbReference>
<evidence type="ECO:0000256" key="1">
    <source>
        <dbReference type="ARBA" id="ARBA00022630"/>
    </source>
</evidence>
<dbReference type="InterPro" id="IPR051799">
    <property type="entry name" value="NADH_flavin_oxidoreductase"/>
</dbReference>
<protein>
    <submittedName>
        <fullName evidence="4">NADH:flavin oxidoreductase</fullName>
    </submittedName>
</protein>
<evidence type="ECO:0000256" key="2">
    <source>
        <dbReference type="ARBA" id="ARBA00023002"/>
    </source>
</evidence>
<feature type="domain" description="NADH:flavin oxidoreductase/NADH oxidase N-terminal" evidence="3">
    <location>
        <begin position="20"/>
        <end position="363"/>
    </location>
</feature>
<dbReference type="GO" id="GO:0010181">
    <property type="term" value="F:FMN binding"/>
    <property type="evidence" value="ECO:0007669"/>
    <property type="project" value="InterPro"/>
</dbReference>
<gene>
    <name evidence="4" type="ORF">OG549_00915</name>
</gene>
<dbReference type="PANTHER" id="PTHR43656:SF2">
    <property type="entry name" value="BINDING OXIDOREDUCTASE, PUTATIVE (AFU_ORTHOLOGUE AFUA_2G08260)-RELATED"/>
    <property type="match status" value="1"/>
</dbReference>
<dbReference type="EMBL" id="CP108318">
    <property type="protein sequence ID" value="WTW59325.1"/>
    <property type="molecule type" value="Genomic_DNA"/>
</dbReference>
<dbReference type="SUPFAM" id="SSF51395">
    <property type="entry name" value="FMN-linked oxidoreductases"/>
    <property type="match status" value="1"/>
</dbReference>
<name>A0AAU2UWX4_9ACTN</name>
<dbReference type="Pfam" id="PF00724">
    <property type="entry name" value="Oxidored_FMN"/>
    <property type="match status" value="1"/>
</dbReference>
<keyword evidence="2" id="KW-0560">Oxidoreductase</keyword>
<dbReference type="CDD" id="cd04747">
    <property type="entry name" value="OYE_like_5_FMN"/>
    <property type="match status" value="1"/>
</dbReference>
<dbReference type="PANTHER" id="PTHR43656">
    <property type="entry name" value="BINDING OXIDOREDUCTASE, PUTATIVE (AFU_ORTHOLOGUE AFUA_2G08260)-RELATED"/>
    <property type="match status" value="1"/>
</dbReference>
<dbReference type="AlphaFoldDB" id="A0AAU2UWX4"/>
<dbReference type="FunFam" id="3.20.20.70:FF:000262">
    <property type="entry name" value="NADH:flavin oxidoreductase"/>
    <property type="match status" value="1"/>
</dbReference>
<organism evidence="4">
    <name type="scientific">Streptomyces sp. NBC_00003</name>
    <dbReference type="NCBI Taxonomy" id="2903608"/>
    <lineage>
        <taxon>Bacteria</taxon>
        <taxon>Bacillati</taxon>
        <taxon>Actinomycetota</taxon>
        <taxon>Actinomycetes</taxon>
        <taxon>Kitasatosporales</taxon>
        <taxon>Streptomycetaceae</taxon>
        <taxon>Streptomyces</taxon>
    </lineage>
</organism>
<dbReference type="Gene3D" id="3.20.20.70">
    <property type="entry name" value="Aldolase class I"/>
    <property type="match status" value="1"/>
</dbReference>
<evidence type="ECO:0000313" key="4">
    <source>
        <dbReference type="EMBL" id="WTW59325.1"/>
    </source>
</evidence>
<dbReference type="InterPro" id="IPR001155">
    <property type="entry name" value="OxRdtase_FMN_N"/>
</dbReference>